<dbReference type="EMBL" id="BRYB01001079">
    <property type="protein sequence ID" value="GMI42610.1"/>
    <property type="molecule type" value="Genomic_DNA"/>
</dbReference>
<organism evidence="3 4">
    <name type="scientific">Tetraparma gracilis</name>
    <dbReference type="NCBI Taxonomy" id="2962635"/>
    <lineage>
        <taxon>Eukaryota</taxon>
        <taxon>Sar</taxon>
        <taxon>Stramenopiles</taxon>
        <taxon>Ochrophyta</taxon>
        <taxon>Bolidophyceae</taxon>
        <taxon>Parmales</taxon>
        <taxon>Triparmaceae</taxon>
        <taxon>Tetraparma</taxon>
    </lineage>
</organism>
<dbReference type="Gene3D" id="2.130.10.10">
    <property type="entry name" value="YVTN repeat-like/Quinoprotein amine dehydrogenase"/>
    <property type="match status" value="1"/>
</dbReference>
<accession>A0ABQ6N862</accession>
<dbReference type="PANTHER" id="PTHR10644">
    <property type="entry name" value="DNA REPAIR/RNA PROCESSING CPSF FAMILY"/>
    <property type="match status" value="1"/>
</dbReference>
<proteinExistence type="predicted"/>
<name>A0ABQ6N862_9STRA</name>
<feature type="compositionally biased region" description="Basic and acidic residues" evidence="1">
    <location>
        <begin position="186"/>
        <end position="197"/>
    </location>
</feature>
<dbReference type="InterPro" id="IPR004871">
    <property type="entry name" value="RSE1/DDB1/CPSF1_C"/>
</dbReference>
<keyword evidence="4" id="KW-1185">Reference proteome</keyword>
<protein>
    <recommendedName>
        <fullName evidence="2">RSE1/DDB1/CPSF1 C-terminal domain-containing protein</fullName>
    </recommendedName>
</protein>
<comment type="caution">
    <text evidence="3">The sequence shown here is derived from an EMBL/GenBank/DDBJ whole genome shotgun (WGS) entry which is preliminary data.</text>
</comment>
<feature type="region of interest" description="Disordered" evidence="1">
    <location>
        <begin position="186"/>
        <end position="209"/>
    </location>
</feature>
<dbReference type="InterPro" id="IPR015943">
    <property type="entry name" value="WD40/YVTN_repeat-like_dom_sf"/>
</dbReference>
<dbReference type="Pfam" id="PF03178">
    <property type="entry name" value="CPSF_A"/>
    <property type="match status" value="1"/>
</dbReference>
<reference evidence="3 4" key="1">
    <citation type="journal article" date="2023" name="Commun. Biol.">
        <title>Genome analysis of Parmales, the sister group of diatoms, reveals the evolutionary specialization of diatoms from phago-mixotrophs to photoautotrophs.</title>
        <authorList>
            <person name="Ban H."/>
            <person name="Sato S."/>
            <person name="Yoshikawa S."/>
            <person name="Yamada K."/>
            <person name="Nakamura Y."/>
            <person name="Ichinomiya M."/>
            <person name="Sato N."/>
            <person name="Blanc-Mathieu R."/>
            <person name="Endo H."/>
            <person name="Kuwata A."/>
            <person name="Ogata H."/>
        </authorList>
    </citation>
    <scope>NUCLEOTIDE SEQUENCE [LARGE SCALE GENOMIC DNA]</scope>
</reference>
<dbReference type="Proteomes" id="UP001165060">
    <property type="component" value="Unassembled WGS sequence"/>
</dbReference>
<sequence>MRSMSLVQFKDGALKEIARDYNSNWMLDIETIDESTFIGAEMSSNLFTLRRNLKAGSEEEKSRLEVVGEFHLGQMVNKFAKGRLGGGPGDSEREKGQQDVLFATSNGCIGAVFGLDAGEYAFLGCLQKSLAKAVDAVGGMEWDDFRSWNNERRVGRVKKFIDGDLIESFLDLSREKQDQVVKLMDDEGGWEGDKEGGVGEEEGEGVERDEHGRVVLSLDLVLAKVEAMSRLHS</sequence>
<dbReference type="InterPro" id="IPR050358">
    <property type="entry name" value="RSE1/DDB1/CFT1"/>
</dbReference>
<evidence type="ECO:0000256" key="1">
    <source>
        <dbReference type="SAM" id="MobiDB-lite"/>
    </source>
</evidence>
<gene>
    <name evidence="3" type="ORF">TeGR_g9991</name>
</gene>
<evidence type="ECO:0000313" key="3">
    <source>
        <dbReference type="EMBL" id="GMI42610.1"/>
    </source>
</evidence>
<dbReference type="Gene3D" id="1.10.150.910">
    <property type="match status" value="1"/>
</dbReference>
<feature type="domain" description="RSE1/DDB1/CPSF1 C-terminal" evidence="2">
    <location>
        <begin position="1"/>
        <end position="171"/>
    </location>
</feature>
<evidence type="ECO:0000259" key="2">
    <source>
        <dbReference type="Pfam" id="PF03178"/>
    </source>
</evidence>
<evidence type="ECO:0000313" key="4">
    <source>
        <dbReference type="Proteomes" id="UP001165060"/>
    </source>
</evidence>